<sequence>MFTNTKTQNTYLYTNQQKNRPSNQKESIFQCESQSEGQNIEQYGLQEQQKCQDNHNFLISQSRLKQNIRNEDTDDEVSWLSQSNVSSANQRFQYQEKNELYEDKQIDLINDESEIKFGIQNNSQLSQEHSRNELMQQSPPPQKQFQRKSTLKTKKQSDFIKQKSGNYNIESAGCVKRRQLFELGFASSERQAIKKDGLEEEENDLDFTFDIEEATTENKRKHQEDLIYDSSQINSKSVNKDISEFNDDSLLDSEHNKKESSQKNKNSQSRSQVINLSNKNNRRYSERLAINFIPRSEKRQKTDNSSQSQQLIPLNETFENMQVNNKTNIFNRNNVFEEDNVQEHSQRRKSKFLANLKLKQSNSPVLNSQVDQFSPNVDKLNLSFFSSATIQDEIKTNQLGELNTPMASQLAENKSPNNTSELKWKLVGVAQKFFFNLITTLSYLIQNDEYKLIQWICMLRVFQLPKLIGMVDEHFQLQQKYNTFFELIKLLLLVVLMAHFVGCGFHYCAQSEIQRGSQHTWLNQYEFVNEEVQFRYINSIYFAFITMITVGYGDIVPISYLEKLYVIIITVISSGLFGYSINTIGAIFQEISKRESDYKQQKYDINIYLSNRQISKKVQLQILKAIEYKNISQANKHLRGEEILQNLSHNIQSEFKKEFFGKILSSCKAFQNNFSQKARDQFCLYMKENIFQPGDCIFSENQQTENIYFIYQGEVQIFQEISNERRIIGVAKNGDTLGMFSFFTSYHEQIGAISSETSYLAYCSKKDFLSVLKQHPRDYENYCRIRDNLTIYKRSTEQACFSCDQRGHEILKCPFYDKRRDPLLTIFRYNVDKPQQRQKKTRSCQQKFNTLSKNKIVRKILREIRWQCINDTDNELHDIDSEAEKEIMNSSDLYFYLLVPPFRWENNQIQIIDGEEEDDTFYEYYQQLIEDIDSQIIQDSDKIKLQNSNKQAIDTYDAKQPVIECEVETSDSDNENSKQSVNKTGKIMTENIVTNTISYKTIKTEQKESLNFDELSSGSSLQLSHQQFLLIRQKAKELQNQLYQKTCSLDQNQRQLSLINKKDQLIYKQTNDSEQRSQSENSSKQKNTNLSELVIDCSKSDLSNQINSSNSYSNIPQIGINNASQNTSISIIPLNQKKVNTVMSSIIQQKYNQVQQKRGSQDKTLISKMNQIQQKNFVISPLISMNQDQQKLDEWQYSEQMQKIDQLINKNQIIEQINQEHEQFIQLELDNYREYKSYFPNNNVSNVLKAFVKFQRKIQAKQDLNQKIRKIKGRKNAHKLTLVNLLKKDFQFKSLFSNQNQ</sequence>
<gene>
    <name evidence="4" type="ORF">TTHERM_00558210</name>
</gene>
<dbReference type="Gene3D" id="2.60.120.10">
    <property type="entry name" value="Jelly Rolls"/>
    <property type="match status" value="1"/>
</dbReference>
<reference evidence="5" key="1">
    <citation type="journal article" date="2006" name="PLoS Biol.">
        <title>Macronuclear genome sequence of the ciliate Tetrahymena thermophila, a model eukaryote.</title>
        <authorList>
            <person name="Eisen J.A."/>
            <person name="Coyne R.S."/>
            <person name="Wu M."/>
            <person name="Wu D."/>
            <person name="Thiagarajan M."/>
            <person name="Wortman J.R."/>
            <person name="Badger J.H."/>
            <person name="Ren Q."/>
            <person name="Amedeo P."/>
            <person name="Jones K.M."/>
            <person name="Tallon L.J."/>
            <person name="Delcher A.L."/>
            <person name="Salzberg S.L."/>
            <person name="Silva J.C."/>
            <person name="Haas B.J."/>
            <person name="Majoros W.H."/>
            <person name="Farzad M."/>
            <person name="Carlton J.M."/>
            <person name="Smith R.K. Jr."/>
            <person name="Garg J."/>
            <person name="Pearlman R.E."/>
            <person name="Karrer K.M."/>
            <person name="Sun L."/>
            <person name="Manning G."/>
            <person name="Elde N.C."/>
            <person name="Turkewitz A.P."/>
            <person name="Asai D.J."/>
            <person name="Wilkes D.E."/>
            <person name="Wang Y."/>
            <person name="Cai H."/>
            <person name="Collins K."/>
            <person name="Stewart B.A."/>
            <person name="Lee S.R."/>
            <person name="Wilamowska K."/>
            <person name="Weinberg Z."/>
            <person name="Ruzzo W.L."/>
            <person name="Wloga D."/>
            <person name="Gaertig J."/>
            <person name="Frankel J."/>
            <person name="Tsao C.-C."/>
            <person name="Gorovsky M.A."/>
            <person name="Keeling P.J."/>
            <person name="Waller R.F."/>
            <person name="Patron N.J."/>
            <person name="Cherry J.M."/>
            <person name="Stover N.A."/>
            <person name="Krieger C.J."/>
            <person name="del Toro C."/>
            <person name="Ryder H.F."/>
            <person name="Williamson S.C."/>
            <person name="Barbeau R.A."/>
            <person name="Hamilton E.P."/>
            <person name="Orias E."/>
        </authorList>
    </citation>
    <scope>NUCLEOTIDE SEQUENCE [LARGE SCALE GENOMIC DNA]</scope>
    <source>
        <strain evidence="5">SB210</strain>
    </source>
</reference>
<dbReference type="KEGG" id="tet:TTHERM_00558210"/>
<evidence type="ECO:0000313" key="4">
    <source>
        <dbReference type="EMBL" id="EAS02139.2"/>
    </source>
</evidence>
<dbReference type="InterPro" id="IPR014710">
    <property type="entry name" value="RmlC-like_jellyroll"/>
</dbReference>
<proteinExistence type="predicted"/>
<feature type="region of interest" description="Disordered" evidence="1">
    <location>
        <begin position="124"/>
        <end position="159"/>
    </location>
</feature>
<dbReference type="CDD" id="cd00038">
    <property type="entry name" value="CAP_ED"/>
    <property type="match status" value="1"/>
</dbReference>
<feature type="region of interest" description="Disordered" evidence="1">
    <location>
        <begin position="1"/>
        <end position="25"/>
    </location>
</feature>
<feature type="transmembrane region" description="Helical" evidence="2">
    <location>
        <begin position="564"/>
        <end position="588"/>
    </location>
</feature>
<feature type="transmembrane region" description="Helical" evidence="2">
    <location>
        <begin position="487"/>
        <end position="509"/>
    </location>
</feature>
<dbReference type="InterPro" id="IPR050818">
    <property type="entry name" value="KCNH_animal-type"/>
</dbReference>
<keyword evidence="2" id="KW-1133">Transmembrane helix</keyword>
<dbReference type="InterPro" id="IPR013099">
    <property type="entry name" value="K_chnl_dom"/>
</dbReference>
<dbReference type="Pfam" id="PF00027">
    <property type="entry name" value="cNMP_binding"/>
    <property type="match status" value="1"/>
</dbReference>
<dbReference type="GO" id="GO:0005886">
    <property type="term" value="C:plasma membrane"/>
    <property type="evidence" value="ECO:0007669"/>
    <property type="project" value="TreeGrafter"/>
</dbReference>
<dbReference type="Pfam" id="PF07885">
    <property type="entry name" value="Ion_trans_2"/>
    <property type="match status" value="1"/>
</dbReference>
<accession>I7MGY1</accession>
<organism evidence="4 5">
    <name type="scientific">Tetrahymena thermophila (strain SB210)</name>
    <dbReference type="NCBI Taxonomy" id="312017"/>
    <lineage>
        <taxon>Eukaryota</taxon>
        <taxon>Sar</taxon>
        <taxon>Alveolata</taxon>
        <taxon>Ciliophora</taxon>
        <taxon>Intramacronucleata</taxon>
        <taxon>Oligohymenophorea</taxon>
        <taxon>Hymenostomatida</taxon>
        <taxon>Tetrahymenina</taxon>
        <taxon>Tetrahymenidae</taxon>
        <taxon>Tetrahymena</taxon>
    </lineage>
</organism>
<name>I7MGY1_TETTS</name>
<keyword evidence="5" id="KW-1185">Reference proteome</keyword>
<dbReference type="Proteomes" id="UP000009168">
    <property type="component" value="Unassembled WGS sequence"/>
</dbReference>
<evidence type="ECO:0000256" key="1">
    <source>
        <dbReference type="SAM" id="MobiDB-lite"/>
    </source>
</evidence>
<feature type="compositionally biased region" description="Polar residues" evidence="1">
    <location>
        <begin position="1078"/>
        <end position="1089"/>
    </location>
</feature>
<keyword evidence="2" id="KW-0472">Membrane</keyword>
<dbReference type="InterPro" id="IPR018490">
    <property type="entry name" value="cNMP-bd_dom_sf"/>
</dbReference>
<feature type="transmembrane region" description="Helical" evidence="2">
    <location>
        <begin position="540"/>
        <end position="558"/>
    </location>
</feature>
<evidence type="ECO:0000313" key="5">
    <source>
        <dbReference type="Proteomes" id="UP000009168"/>
    </source>
</evidence>
<dbReference type="PANTHER" id="PTHR10217:SF435">
    <property type="entry name" value="POTASSIUM VOLTAGE-GATED CHANNEL PROTEIN EAG"/>
    <property type="match status" value="1"/>
</dbReference>
<feature type="region of interest" description="Disordered" evidence="1">
    <location>
        <begin position="247"/>
        <end position="280"/>
    </location>
</feature>
<dbReference type="PROSITE" id="PS50042">
    <property type="entry name" value="CNMP_BINDING_3"/>
    <property type="match status" value="1"/>
</dbReference>
<dbReference type="SMART" id="SM00100">
    <property type="entry name" value="cNMP"/>
    <property type="match status" value="1"/>
</dbReference>
<dbReference type="Gene3D" id="1.10.287.70">
    <property type="match status" value="1"/>
</dbReference>
<dbReference type="GO" id="GO:0005249">
    <property type="term" value="F:voltage-gated potassium channel activity"/>
    <property type="evidence" value="ECO:0007669"/>
    <property type="project" value="TreeGrafter"/>
</dbReference>
<feature type="region of interest" description="Disordered" evidence="1">
    <location>
        <begin position="1070"/>
        <end position="1089"/>
    </location>
</feature>
<dbReference type="GeneID" id="7831588"/>
<protein>
    <submittedName>
        <fullName evidence="4">Cation channel family protein</fullName>
    </submittedName>
</protein>
<dbReference type="InterPro" id="IPR000595">
    <property type="entry name" value="cNMP-bd_dom"/>
</dbReference>
<dbReference type="GO" id="GO:0042391">
    <property type="term" value="P:regulation of membrane potential"/>
    <property type="evidence" value="ECO:0007669"/>
    <property type="project" value="TreeGrafter"/>
</dbReference>
<dbReference type="SUPFAM" id="SSF51206">
    <property type="entry name" value="cAMP-binding domain-like"/>
    <property type="match status" value="1"/>
</dbReference>
<dbReference type="EMBL" id="GG662547">
    <property type="protein sequence ID" value="EAS02139.2"/>
    <property type="molecule type" value="Genomic_DNA"/>
</dbReference>
<dbReference type="InParanoid" id="I7MGY1"/>
<dbReference type="PANTHER" id="PTHR10217">
    <property type="entry name" value="VOLTAGE AND LIGAND GATED POTASSIUM CHANNEL"/>
    <property type="match status" value="1"/>
</dbReference>
<dbReference type="eggNOG" id="KOG0498">
    <property type="taxonomic scope" value="Eukaryota"/>
</dbReference>
<evidence type="ECO:0000256" key="2">
    <source>
        <dbReference type="SAM" id="Phobius"/>
    </source>
</evidence>
<keyword evidence="2" id="KW-0812">Transmembrane</keyword>
<dbReference type="RefSeq" id="XP_001022384.2">
    <property type="nucleotide sequence ID" value="XM_001022384.2"/>
</dbReference>
<dbReference type="OrthoDB" id="290889at2759"/>
<feature type="compositionally biased region" description="Polar residues" evidence="1">
    <location>
        <begin position="124"/>
        <end position="144"/>
    </location>
</feature>
<feature type="domain" description="Cyclic nucleotide-binding" evidence="3">
    <location>
        <begin position="670"/>
        <end position="772"/>
    </location>
</feature>
<dbReference type="SUPFAM" id="SSF81324">
    <property type="entry name" value="Voltage-gated potassium channels"/>
    <property type="match status" value="1"/>
</dbReference>
<feature type="compositionally biased region" description="Low complexity" evidence="1">
    <location>
        <begin position="263"/>
        <end position="272"/>
    </location>
</feature>
<evidence type="ECO:0000259" key="3">
    <source>
        <dbReference type="PROSITE" id="PS50042"/>
    </source>
</evidence>
<feature type="compositionally biased region" description="Basic and acidic residues" evidence="1">
    <location>
        <begin position="252"/>
        <end position="262"/>
    </location>
</feature>
<feature type="compositionally biased region" description="Basic residues" evidence="1">
    <location>
        <begin position="145"/>
        <end position="154"/>
    </location>
</feature>